<comment type="caution">
    <text evidence="4">The sequence shown here is derived from an EMBL/GenBank/DDBJ whole genome shotgun (WGS) entry which is preliminary data.</text>
</comment>
<dbReference type="PROSITE" id="PS00973">
    <property type="entry name" value="USP_2"/>
    <property type="match status" value="1"/>
</dbReference>
<proteinExistence type="predicted"/>
<dbReference type="PROSITE" id="PS50235">
    <property type="entry name" value="USP_3"/>
    <property type="match status" value="1"/>
</dbReference>
<evidence type="ECO:0000259" key="3">
    <source>
        <dbReference type="PROSITE" id="PS50235"/>
    </source>
</evidence>
<dbReference type="AlphaFoldDB" id="A0A819CD04"/>
<sequence length="592" mass="69003">MTTIYHVTKKFLELAELDFVHLENFGFFSVSLDDQYYSVPFPNAHKTLCELKIKSGSTLHFEPFFSEQRGRLLHSIIWGPGNNEKLDYEWNEATTTLGILHKDVVKAFHLESIEHEHIRLVTISDAEIDLIAYSHEKLSNLGLKNDSTIWIKLIDFRHNKNICVHIKCAYSDTTRLLHVSPTDTIARLNEKIESRLLIVHTLYTETNEKLDLNDCYRSLTELGVKSGQNIYANPQLRINTVYSSVVSQIPNEIRSLTPVTNHHKDQRLDQLELRSGTNIIDNAQPRRCLADFDIKQGSTIEAKMTKFNPIVSIYRKQYNVKNFFYSCGEVTGAYTELLFEFYSKNGHRSLSDIPVLASGRIEHLVKAFVDEHHRSDLFDRIIVQTIMMEESLDLNSPLYMLTDRKVKFIEQKERLIRTQPIQLEMNPKKITLYECLQEFISMEYLEDSWLCKQDICRRKTKAIKQLQLYTLPPVLIIQLKRFAYENGRQKKIKTFVEYPINGLNLTDLSASQHAVYDLIAVSNHIGSTPNGHYTTYARQQTSTNLWYEFNDDIVSTIFSDSEIVTKNAYLLFYMKRNYQTRQNSQRYRESSI</sequence>
<evidence type="ECO:0000313" key="4">
    <source>
        <dbReference type="EMBL" id="CAF3815954.1"/>
    </source>
</evidence>
<organism evidence="4 5">
    <name type="scientific">Rotaria sordida</name>
    <dbReference type="NCBI Taxonomy" id="392033"/>
    <lineage>
        <taxon>Eukaryota</taxon>
        <taxon>Metazoa</taxon>
        <taxon>Spiralia</taxon>
        <taxon>Gnathifera</taxon>
        <taxon>Rotifera</taxon>
        <taxon>Eurotatoria</taxon>
        <taxon>Bdelloidea</taxon>
        <taxon>Philodinida</taxon>
        <taxon>Philodinidae</taxon>
        <taxon>Rotaria</taxon>
    </lineage>
</organism>
<dbReference type="Gene3D" id="3.90.70.10">
    <property type="entry name" value="Cysteine proteinases"/>
    <property type="match status" value="1"/>
</dbReference>
<comment type="catalytic activity">
    <reaction evidence="1">
        <text>Thiol-dependent hydrolysis of ester, thioester, amide, peptide and isopeptide bonds formed by the C-terminal Gly of ubiquitin (a 76-residue protein attached to proteins as an intracellular targeting signal).</text>
        <dbReference type="EC" id="3.4.19.12"/>
    </reaction>
</comment>
<dbReference type="InterPro" id="IPR038765">
    <property type="entry name" value="Papain-like_cys_pep_sf"/>
</dbReference>
<evidence type="ECO:0000313" key="5">
    <source>
        <dbReference type="Proteomes" id="UP000663874"/>
    </source>
</evidence>
<name>A0A819CD04_9BILA</name>
<reference evidence="4" key="1">
    <citation type="submission" date="2021-02" db="EMBL/GenBank/DDBJ databases">
        <authorList>
            <person name="Nowell W R."/>
        </authorList>
    </citation>
    <scope>NUCLEOTIDE SEQUENCE</scope>
</reference>
<dbReference type="GO" id="GO:0016579">
    <property type="term" value="P:protein deubiquitination"/>
    <property type="evidence" value="ECO:0007669"/>
    <property type="project" value="InterPro"/>
</dbReference>
<dbReference type="Proteomes" id="UP000663874">
    <property type="component" value="Unassembled WGS sequence"/>
</dbReference>
<dbReference type="InterPro" id="IPR050185">
    <property type="entry name" value="Ub_carboxyl-term_hydrolase"/>
</dbReference>
<dbReference type="PANTHER" id="PTHR21646">
    <property type="entry name" value="UBIQUITIN CARBOXYL-TERMINAL HYDROLASE"/>
    <property type="match status" value="1"/>
</dbReference>
<evidence type="ECO:0000256" key="2">
    <source>
        <dbReference type="ARBA" id="ARBA00012759"/>
    </source>
</evidence>
<dbReference type="Pfam" id="PF00443">
    <property type="entry name" value="UCH"/>
    <property type="match status" value="1"/>
</dbReference>
<protein>
    <recommendedName>
        <fullName evidence="2">ubiquitinyl hydrolase 1</fullName>
        <ecNumber evidence="2">3.4.19.12</ecNumber>
    </recommendedName>
</protein>
<accession>A0A819CD04</accession>
<dbReference type="EC" id="3.4.19.12" evidence="2"/>
<dbReference type="InterPro" id="IPR001394">
    <property type="entry name" value="Peptidase_C19_UCH"/>
</dbReference>
<dbReference type="EMBL" id="CAJOBE010002345">
    <property type="protein sequence ID" value="CAF3815954.1"/>
    <property type="molecule type" value="Genomic_DNA"/>
</dbReference>
<dbReference type="InterPro" id="IPR018200">
    <property type="entry name" value="USP_CS"/>
</dbReference>
<dbReference type="InterPro" id="IPR028889">
    <property type="entry name" value="USP"/>
</dbReference>
<evidence type="ECO:0000256" key="1">
    <source>
        <dbReference type="ARBA" id="ARBA00000707"/>
    </source>
</evidence>
<feature type="domain" description="USP" evidence="3">
    <location>
        <begin position="296"/>
        <end position="576"/>
    </location>
</feature>
<dbReference type="GO" id="GO:0004843">
    <property type="term" value="F:cysteine-type deubiquitinase activity"/>
    <property type="evidence" value="ECO:0007669"/>
    <property type="project" value="UniProtKB-EC"/>
</dbReference>
<gene>
    <name evidence="4" type="ORF">FNK824_LOCUS15861</name>
</gene>
<dbReference type="SUPFAM" id="SSF54001">
    <property type="entry name" value="Cysteine proteinases"/>
    <property type="match status" value="1"/>
</dbReference>